<protein>
    <recommendedName>
        <fullName evidence="2">IstB-like ATP-binding domain-containing protein</fullName>
    </recommendedName>
</protein>
<feature type="region of interest" description="Disordered" evidence="1">
    <location>
        <begin position="1"/>
        <end position="23"/>
    </location>
</feature>
<evidence type="ECO:0000256" key="1">
    <source>
        <dbReference type="SAM" id="MobiDB-lite"/>
    </source>
</evidence>
<proteinExistence type="predicted"/>
<dbReference type="PANTHER" id="PTHR30050">
    <property type="entry name" value="CHROMOSOMAL REPLICATION INITIATOR PROTEIN DNAA"/>
    <property type="match status" value="1"/>
</dbReference>
<dbReference type="Proteomes" id="UP000284731">
    <property type="component" value="Unassembled WGS sequence"/>
</dbReference>
<dbReference type="EMBL" id="QRWX01000004">
    <property type="protein sequence ID" value="RGT54243.1"/>
    <property type="molecule type" value="Genomic_DNA"/>
</dbReference>
<dbReference type="Pfam" id="PF01695">
    <property type="entry name" value="IstB_IS21"/>
    <property type="match status" value="1"/>
</dbReference>
<comment type="caution">
    <text evidence="3">The sequence shown here is derived from an EMBL/GenBank/DDBJ whole genome shotgun (WGS) entry which is preliminary data.</text>
</comment>
<organism evidence="3 4">
    <name type="scientific">Solobacterium moorei</name>
    <dbReference type="NCBI Taxonomy" id="102148"/>
    <lineage>
        <taxon>Bacteria</taxon>
        <taxon>Bacillati</taxon>
        <taxon>Bacillota</taxon>
        <taxon>Erysipelotrichia</taxon>
        <taxon>Erysipelotrichales</taxon>
        <taxon>Erysipelotrichaceae</taxon>
        <taxon>Solobacterium</taxon>
    </lineage>
</organism>
<dbReference type="InterPro" id="IPR002611">
    <property type="entry name" value="IstB_ATP-bd"/>
</dbReference>
<evidence type="ECO:0000313" key="4">
    <source>
        <dbReference type="Proteomes" id="UP000284731"/>
    </source>
</evidence>
<dbReference type="SUPFAM" id="SSF52540">
    <property type="entry name" value="P-loop containing nucleoside triphosphate hydrolases"/>
    <property type="match status" value="1"/>
</dbReference>
<dbReference type="AlphaFoldDB" id="A0A412PBI8"/>
<feature type="domain" description="IstB-like ATP-binding" evidence="2">
    <location>
        <begin position="151"/>
        <end position="300"/>
    </location>
</feature>
<sequence length="303" mass="35266">MEALNIKEIPMTDQQKQETQSLQDELRKDPVVVELFQRNKLNERYLNTSPWKIHAWRKGFEPCLHCTGLNQCKQRVKGYYDDLEDNGILQNVQTPCKFQRAYMEKTAHLEKFSVNDMPSNMYTVSFDKINLIKEMEEYLLVWEACRSASIHNQGLYLHGTMGSGKTYLSACATNDHARKNETVAFVHYPTYCTRAIATMKTSEYKIELGRLMRAKFLVLDDIGAESVNEWNRDQLLLPLLEKRYTEGLPTWFTSNCDIESLKEHFRYVGKGKDDELKAARIVERITSMAKIKTLTGKDRRKTL</sequence>
<dbReference type="InterPro" id="IPR027417">
    <property type="entry name" value="P-loop_NTPase"/>
</dbReference>
<dbReference type="RefSeq" id="WP_051240944.1">
    <property type="nucleotide sequence ID" value="NZ_AP028934.1"/>
</dbReference>
<evidence type="ECO:0000313" key="3">
    <source>
        <dbReference type="EMBL" id="RGT54243.1"/>
    </source>
</evidence>
<dbReference type="GO" id="GO:0005524">
    <property type="term" value="F:ATP binding"/>
    <property type="evidence" value="ECO:0007669"/>
    <property type="project" value="InterPro"/>
</dbReference>
<reference evidence="3 4" key="1">
    <citation type="submission" date="2018-08" db="EMBL/GenBank/DDBJ databases">
        <title>A genome reference for cultivated species of the human gut microbiota.</title>
        <authorList>
            <person name="Zou Y."/>
            <person name="Xue W."/>
            <person name="Luo G."/>
        </authorList>
    </citation>
    <scope>NUCLEOTIDE SEQUENCE [LARGE SCALE GENOMIC DNA]</scope>
    <source>
        <strain evidence="3 4">AF18-46</strain>
    </source>
</reference>
<gene>
    <name evidence="3" type="ORF">DWX20_08735</name>
</gene>
<dbReference type="PANTHER" id="PTHR30050:SF8">
    <property type="entry name" value="PRIMOSOMAL PROTEIN DNAI"/>
    <property type="match status" value="1"/>
</dbReference>
<dbReference type="GeneID" id="89620449"/>
<evidence type="ECO:0000259" key="2">
    <source>
        <dbReference type="Pfam" id="PF01695"/>
    </source>
</evidence>
<feature type="compositionally biased region" description="Polar residues" evidence="1">
    <location>
        <begin position="12"/>
        <end position="23"/>
    </location>
</feature>
<name>A0A412PBI8_9FIRM</name>
<dbReference type="Gene3D" id="3.40.50.300">
    <property type="entry name" value="P-loop containing nucleotide triphosphate hydrolases"/>
    <property type="match status" value="1"/>
</dbReference>
<accession>A0A412PBI8</accession>
<dbReference type="GO" id="GO:0006260">
    <property type="term" value="P:DNA replication"/>
    <property type="evidence" value="ECO:0007669"/>
    <property type="project" value="TreeGrafter"/>
</dbReference>